<dbReference type="OrthoDB" id="7107838at2"/>
<name>A0A089ZQE2_9PSED</name>
<accession>A0A089ZQE2</accession>
<dbReference type="HOGENOM" id="CLU_2154337_0_0_6"/>
<dbReference type="RefSeq" id="WP_043188874.1">
    <property type="nucleotide sequence ID" value="NZ_CP009533.1"/>
</dbReference>
<dbReference type="KEGG" id="prh:LT40_08700"/>
<organism evidence="1 2">
    <name type="scientific">Pseudomonas rhizosphaerae</name>
    <dbReference type="NCBI Taxonomy" id="216142"/>
    <lineage>
        <taxon>Bacteria</taxon>
        <taxon>Pseudomonadati</taxon>
        <taxon>Pseudomonadota</taxon>
        <taxon>Gammaproteobacteria</taxon>
        <taxon>Pseudomonadales</taxon>
        <taxon>Pseudomonadaceae</taxon>
        <taxon>Pseudomonas</taxon>
    </lineage>
</organism>
<proteinExistence type="predicted"/>
<evidence type="ECO:0000313" key="2">
    <source>
        <dbReference type="Proteomes" id="UP000029499"/>
    </source>
</evidence>
<dbReference type="Proteomes" id="UP000029499">
    <property type="component" value="Chromosome"/>
</dbReference>
<keyword evidence="2" id="KW-1185">Reference proteome</keyword>
<dbReference type="AlphaFoldDB" id="A0A089ZQE2"/>
<sequence length="117" mass="13529">MKTLGEIVEASRSGERPDYDDLRLAVCAMDILMTFDRQAIWKLAEAESEGKKPVMVWSSLWQRDENFNRVKRAMAKDPCSYLGPTYDPDSTEVQDRRRKSIALMDRALSRDKTERPS</sequence>
<dbReference type="eggNOG" id="ENOG5033B0R">
    <property type="taxonomic scope" value="Bacteria"/>
</dbReference>
<evidence type="ECO:0000313" key="1">
    <source>
        <dbReference type="EMBL" id="AIS17476.1"/>
    </source>
</evidence>
<reference evidence="1 2" key="1">
    <citation type="journal article" date="2015" name="J. Biotechnol.">
        <title>Complete genome sequence of Pseudomonas rhizosphaerae IH5T (=DSM 16299T), a phosphate-solubilizing rhizobacterium for bacterial biofertilizer.</title>
        <authorList>
            <person name="Kwak Y."/>
            <person name="Jung B.K."/>
            <person name="Shin J.H."/>
        </authorList>
    </citation>
    <scope>NUCLEOTIDE SEQUENCE [LARGE SCALE GENOMIC DNA]</scope>
    <source>
        <strain evidence="1">DSM 16299</strain>
    </source>
</reference>
<gene>
    <name evidence="1" type="ORF">LT40_08700</name>
</gene>
<dbReference type="STRING" id="216142.LT40_08700"/>
<protein>
    <submittedName>
        <fullName evidence="1">Uncharacterized protein</fullName>
    </submittedName>
</protein>
<dbReference type="EMBL" id="CP009533">
    <property type="protein sequence ID" value="AIS17476.1"/>
    <property type="molecule type" value="Genomic_DNA"/>
</dbReference>